<evidence type="ECO:0000256" key="1">
    <source>
        <dbReference type="ARBA" id="ARBA00000094"/>
    </source>
</evidence>
<dbReference type="EMBL" id="CADCTU010000503">
    <property type="protein sequence ID" value="CAA9323952.1"/>
    <property type="molecule type" value="Genomic_DNA"/>
</dbReference>
<dbReference type="EC" id="3.2.1.26" evidence="3"/>
<evidence type="ECO:0000256" key="6">
    <source>
        <dbReference type="ARBA" id="ARBA00023295"/>
    </source>
</evidence>
<evidence type="ECO:0000256" key="4">
    <source>
        <dbReference type="ARBA" id="ARBA00022801"/>
    </source>
</evidence>
<name>A0A6J4L4K6_9BACT</name>
<sequence>MPASPPPPDAPWLAAARTLLHALAGPHGIHASASSTANYRAVFARDAVMAGVAGLAVGDDVVVGGLVRTLERLRALQGAEGQIASNYEPRGDGPPHVSFGTIVPRVDAATWYLVGVGLAARAGAIDAAPFRDSVRRVVRLLDALEYNGRHLIYVPAGGNWADEYVYEGYILYDQVLRAWGVRLAAALLGDPALAAKAAHVERAIGERFWPAGDGARTHPLASFTPLGARDTFDLAACSLLGAAGLAPALAGPTLGWVVRRFVARGALPPAFHPVIDEAHADWPALRRYHLYDFRNRPHEYHNGGVWPIWLGWLGVALARAGRGDDLAALRSAVATRLAAMPDFDFPEYLHGLTAAAGGTTGMAYTATGLVLLDAADAPATLALLAE</sequence>
<protein>
    <recommendedName>
        <fullName evidence="3">beta-fructofuranosidase</fullName>
        <ecNumber evidence="3">3.2.1.26</ecNumber>
    </recommendedName>
</protein>
<dbReference type="Pfam" id="PF12899">
    <property type="entry name" value="Glyco_hydro_100"/>
    <property type="match status" value="1"/>
</dbReference>
<comment type="similarity">
    <text evidence="2">Belongs to the glycosyl hydrolase 100 family.</text>
</comment>
<dbReference type="SUPFAM" id="SSF48208">
    <property type="entry name" value="Six-hairpin glycosidases"/>
    <property type="match status" value="1"/>
</dbReference>
<organism evidence="7">
    <name type="scientific">uncultured Gemmatimonadaceae bacterium</name>
    <dbReference type="NCBI Taxonomy" id="246130"/>
    <lineage>
        <taxon>Bacteria</taxon>
        <taxon>Pseudomonadati</taxon>
        <taxon>Gemmatimonadota</taxon>
        <taxon>Gemmatimonadia</taxon>
        <taxon>Gemmatimonadales</taxon>
        <taxon>Gemmatimonadaceae</taxon>
        <taxon>environmental samples</taxon>
    </lineage>
</organism>
<dbReference type="GO" id="GO:0004564">
    <property type="term" value="F:beta-fructofuranosidase activity"/>
    <property type="evidence" value="ECO:0007669"/>
    <property type="project" value="UniProtKB-EC"/>
</dbReference>
<dbReference type="InterPro" id="IPR008928">
    <property type="entry name" value="6-hairpin_glycosidase_sf"/>
</dbReference>
<gene>
    <name evidence="7" type="ORF">AVDCRST_MAG11-2142</name>
</gene>
<proteinExistence type="inferred from homology"/>
<reference evidence="7" key="1">
    <citation type="submission" date="2020-02" db="EMBL/GenBank/DDBJ databases">
        <authorList>
            <person name="Meier V. D."/>
        </authorList>
    </citation>
    <scope>NUCLEOTIDE SEQUENCE</scope>
    <source>
        <strain evidence="7">AVDCRST_MAG11</strain>
    </source>
</reference>
<evidence type="ECO:0000256" key="5">
    <source>
        <dbReference type="ARBA" id="ARBA00023277"/>
    </source>
</evidence>
<evidence type="ECO:0000256" key="2">
    <source>
        <dbReference type="ARBA" id="ARBA00007671"/>
    </source>
</evidence>
<keyword evidence="6" id="KW-0326">Glycosidase</keyword>
<evidence type="ECO:0000256" key="3">
    <source>
        <dbReference type="ARBA" id="ARBA00012758"/>
    </source>
</evidence>
<keyword evidence="4" id="KW-0378">Hydrolase</keyword>
<accession>A0A6J4L4K6</accession>
<dbReference type="Gene3D" id="1.50.10.10">
    <property type="match status" value="1"/>
</dbReference>
<dbReference type="GO" id="GO:0005975">
    <property type="term" value="P:carbohydrate metabolic process"/>
    <property type="evidence" value="ECO:0007669"/>
    <property type="project" value="InterPro"/>
</dbReference>
<dbReference type="AlphaFoldDB" id="A0A6J4L4K6"/>
<dbReference type="InterPro" id="IPR012341">
    <property type="entry name" value="6hp_glycosidase-like_sf"/>
</dbReference>
<comment type="catalytic activity">
    <reaction evidence="1">
        <text>Hydrolysis of terminal non-reducing beta-D-fructofuranoside residues in beta-D-fructofuranosides.</text>
        <dbReference type="EC" id="3.2.1.26"/>
    </reaction>
</comment>
<dbReference type="GO" id="GO:0033926">
    <property type="term" value="F:endo-alpha-N-acetylgalactosaminidase activity"/>
    <property type="evidence" value="ECO:0007669"/>
    <property type="project" value="InterPro"/>
</dbReference>
<dbReference type="InterPro" id="IPR024746">
    <property type="entry name" value="Glyco_hydro_100"/>
</dbReference>
<evidence type="ECO:0000313" key="7">
    <source>
        <dbReference type="EMBL" id="CAA9323952.1"/>
    </source>
</evidence>
<keyword evidence="5" id="KW-0119">Carbohydrate metabolism</keyword>